<evidence type="ECO:0000256" key="1">
    <source>
        <dbReference type="ARBA" id="ARBA00007381"/>
    </source>
</evidence>
<evidence type="ECO:0000256" key="2">
    <source>
        <dbReference type="ARBA" id="ARBA00022741"/>
    </source>
</evidence>
<evidence type="ECO:0000313" key="6">
    <source>
        <dbReference type="Proteomes" id="UP000324897"/>
    </source>
</evidence>
<dbReference type="InterPro" id="IPR043129">
    <property type="entry name" value="ATPase_NBD"/>
</dbReference>
<feature type="region of interest" description="Disordered" evidence="4">
    <location>
        <begin position="124"/>
        <end position="149"/>
    </location>
</feature>
<comment type="caution">
    <text evidence="5">The sequence shown here is derived from an EMBL/GenBank/DDBJ whole genome shotgun (WGS) entry which is preliminary data.</text>
</comment>
<proteinExistence type="inferred from homology"/>
<dbReference type="PRINTS" id="PR00301">
    <property type="entry name" value="HEATSHOCK70"/>
</dbReference>
<dbReference type="SUPFAM" id="SSF53067">
    <property type="entry name" value="Actin-like ATPase domain"/>
    <property type="match status" value="1"/>
</dbReference>
<dbReference type="Gene3D" id="3.30.420.40">
    <property type="match status" value="1"/>
</dbReference>
<evidence type="ECO:0000256" key="3">
    <source>
        <dbReference type="ARBA" id="ARBA00022840"/>
    </source>
</evidence>
<accession>A0A5J9TIN3</accession>
<comment type="similarity">
    <text evidence="1">Belongs to the heat shock protein 70 family.</text>
</comment>
<evidence type="ECO:0000313" key="5">
    <source>
        <dbReference type="EMBL" id="TVU11286.1"/>
    </source>
</evidence>
<protein>
    <submittedName>
        <fullName evidence="5">Uncharacterized protein</fullName>
    </submittedName>
</protein>
<dbReference type="Proteomes" id="UP000324897">
    <property type="component" value="Chromosome 3"/>
</dbReference>
<organism evidence="5 6">
    <name type="scientific">Eragrostis curvula</name>
    <name type="common">weeping love grass</name>
    <dbReference type="NCBI Taxonomy" id="38414"/>
    <lineage>
        <taxon>Eukaryota</taxon>
        <taxon>Viridiplantae</taxon>
        <taxon>Streptophyta</taxon>
        <taxon>Embryophyta</taxon>
        <taxon>Tracheophyta</taxon>
        <taxon>Spermatophyta</taxon>
        <taxon>Magnoliopsida</taxon>
        <taxon>Liliopsida</taxon>
        <taxon>Poales</taxon>
        <taxon>Poaceae</taxon>
        <taxon>PACMAD clade</taxon>
        <taxon>Chloridoideae</taxon>
        <taxon>Eragrostideae</taxon>
        <taxon>Eragrostidinae</taxon>
        <taxon>Eragrostis</taxon>
    </lineage>
</organism>
<keyword evidence="2" id="KW-0547">Nucleotide-binding</keyword>
<name>A0A5J9TIN3_9POAL</name>
<dbReference type="FunFam" id="3.30.420.40:FF:000028">
    <property type="entry name" value="heat shock 70 kDa protein-like"/>
    <property type="match status" value="1"/>
</dbReference>
<dbReference type="InterPro" id="IPR013126">
    <property type="entry name" value="Hsp_70_fam"/>
</dbReference>
<dbReference type="PROSITE" id="PS00297">
    <property type="entry name" value="HSP70_1"/>
    <property type="match status" value="1"/>
</dbReference>
<dbReference type="Gramene" id="TVU11286">
    <property type="protein sequence ID" value="TVU11286"/>
    <property type="gene ID" value="EJB05_44861"/>
</dbReference>
<dbReference type="EMBL" id="RWGY01000039">
    <property type="protein sequence ID" value="TVU11286.1"/>
    <property type="molecule type" value="Genomic_DNA"/>
</dbReference>
<dbReference type="GO" id="GO:0005524">
    <property type="term" value="F:ATP binding"/>
    <property type="evidence" value="ECO:0007669"/>
    <property type="project" value="UniProtKB-KW"/>
</dbReference>
<dbReference type="OrthoDB" id="3789372at2759"/>
<reference evidence="5 6" key="1">
    <citation type="journal article" date="2019" name="Sci. Rep.">
        <title>A high-quality genome of Eragrostis curvula grass provides insights into Poaceae evolution and supports new strategies to enhance forage quality.</title>
        <authorList>
            <person name="Carballo J."/>
            <person name="Santos B.A.C.M."/>
            <person name="Zappacosta D."/>
            <person name="Garbus I."/>
            <person name="Selva J.P."/>
            <person name="Gallo C.A."/>
            <person name="Diaz A."/>
            <person name="Albertini E."/>
            <person name="Caccamo M."/>
            <person name="Echenique V."/>
        </authorList>
    </citation>
    <scope>NUCLEOTIDE SEQUENCE [LARGE SCALE GENOMIC DNA]</scope>
    <source>
        <strain evidence="6">cv. Victoria</strain>
        <tissue evidence="5">Leaf</tissue>
    </source>
</reference>
<dbReference type="InterPro" id="IPR018181">
    <property type="entry name" value="Heat_shock_70_CS"/>
</dbReference>
<evidence type="ECO:0000256" key="4">
    <source>
        <dbReference type="SAM" id="MobiDB-lite"/>
    </source>
</evidence>
<sequence>MARLVAITGGKANRDVYELRSGTSIGGDQNLEAAKWNDDEQEGKKPHSKLINLARANAIVSLASSQGLCATHTLTPLFGGSSSKCSPSRLRMEMAAFMSDGPAVGIDLDTTTLAAWFTDTERLFRPRSPTPSSGGCRKKKEKEIKPNYPNQASPISQALAHPHRSHLPHLTFRLRIGVEMAAAMKSDGPAVGIDLGTTYSCMVVWRNNHGEVHPQRPGQPPHTVLHRVHQLERLVGEAAENQAGLNPINTIFDQY</sequence>
<keyword evidence="3" id="KW-0067">ATP-binding</keyword>
<dbReference type="Pfam" id="PF00012">
    <property type="entry name" value="HSP70"/>
    <property type="match status" value="1"/>
</dbReference>
<feature type="non-terminal residue" evidence="5">
    <location>
        <position position="1"/>
    </location>
</feature>
<keyword evidence="6" id="KW-1185">Reference proteome</keyword>
<gene>
    <name evidence="5" type="ORF">EJB05_44861</name>
</gene>
<dbReference type="AlphaFoldDB" id="A0A5J9TIN3"/>
<dbReference type="GO" id="GO:0140662">
    <property type="term" value="F:ATP-dependent protein folding chaperone"/>
    <property type="evidence" value="ECO:0007669"/>
    <property type="project" value="InterPro"/>
</dbReference>